<protein>
    <recommendedName>
        <fullName evidence="1">F-box domain-containing protein</fullName>
    </recommendedName>
</protein>
<dbReference type="Pfam" id="PF08387">
    <property type="entry name" value="FBD"/>
    <property type="match status" value="1"/>
</dbReference>
<evidence type="ECO:0000259" key="1">
    <source>
        <dbReference type="PROSITE" id="PS50181"/>
    </source>
</evidence>
<dbReference type="PROSITE" id="PS50181">
    <property type="entry name" value="FBOX"/>
    <property type="match status" value="1"/>
</dbReference>
<organism evidence="2 3">
    <name type="scientific">Brassica campestris</name>
    <name type="common">Field mustard</name>
    <dbReference type="NCBI Taxonomy" id="3711"/>
    <lineage>
        <taxon>Eukaryota</taxon>
        <taxon>Viridiplantae</taxon>
        <taxon>Streptophyta</taxon>
        <taxon>Embryophyta</taxon>
        <taxon>Tracheophyta</taxon>
        <taxon>Spermatophyta</taxon>
        <taxon>Magnoliopsida</taxon>
        <taxon>eudicotyledons</taxon>
        <taxon>Gunneridae</taxon>
        <taxon>Pentapetalae</taxon>
        <taxon>rosids</taxon>
        <taxon>malvids</taxon>
        <taxon>Brassicales</taxon>
        <taxon>Brassicaceae</taxon>
        <taxon>Brassiceae</taxon>
        <taxon>Brassica</taxon>
    </lineage>
</organism>
<dbReference type="Gene3D" id="3.80.10.10">
    <property type="entry name" value="Ribonuclease Inhibitor"/>
    <property type="match status" value="1"/>
</dbReference>
<dbReference type="SUPFAM" id="SSF81383">
    <property type="entry name" value="F-box domain"/>
    <property type="match status" value="1"/>
</dbReference>
<evidence type="ECO:0000313" key="3">
    <source>
        <dbReference type="Proteomes" id="UP000694005"/>
    </source>
</evidence>
<dbReference type="PANTHER" id="PTHR31900:SF25">
    <property type="entry name" value="FBD DOMAIN-CONTAINING PROTEIN"/>
    <property type="match status" value="1"/>
</dbReference>
<name>A0A8D9MEJ6_BRACM</name>
<dbReference type="Pfam" id="PF24758">
    <property type="entry name" value="LRR_At5g56370"/>
    <property type="match status" value="1"/>
</dbReference>
<dbReference type="Gene3D" id="1.20.1280.50">
    <property type="match status" value="1"/>
</dbReference>
<dbReference type="CDD" id="cd22160">
    <property type="entry name" value="F-box_AtFBL13-like"/>
    <property type="match status" value="1"/>
</dbReference>
<dbReference type="EMBL" id="LS974620">
    <property type="protein sequence ID" value="CAG7906685.1"/>
    <property type="molecule type" value="Genomic_DNA"/>
</dbReference>
<dbReference type="Proteomes" id="UP000694005">
    <property type="component" value="Chromosome A04"/>
</dbReference>
<dbReference type="PANTHER" id="PTHR31900">
    <property type="entry name" value="F-BOX/RNI SUPERFAMILY PROTEIN-RELATED"/>
    <property type="match status" value="1"/>
</dbReference>
<evidence type="ECO:0000313" key="2">
    <source>
        <dbReference type="EMBL" id="CAG7906685.1"/>
    </source>
</evidence>
<dbReference type="InterPro" id="IPR050232">
    <property type="entry name" value="FBL13/AtMIF1-like"/>
</dbReference>
<dbReference type="Pfam" id="PF00646">
    <property type="entry name" value="F-box"/>
    <property type="match status" value="1"/>
</dbReference>
<dbReference type="SMART" id="SM00256">
    <property type="entry name" value="FBOX"/>
    <property type="match status" value="1"/>
</dbReference>
<dbReference type="InterPro" id="IPR006566">
    <property type="entry name" value="FBD"/>
</dbReference>
<reference evidence="2 3" key="1">
    <citation type="submission" date="2021-07" db="EMBL/GenBank/DDBJ databases">
        <authorList>
            <consortium name="Genoscope - CEA"/>
            <person name="William W."/>
        </authorList>
    </citation>
    <scope>NUCLEOTIDE SEQUENCE [LARGE SCALE GENOMIC DNA]</scope>
</reference>
<dbReference type="InterPro" id="IPR032675">
    <property type="entry name" value="LRR_dom_sf"/>
</dbReference>
<proteinExistence type="predicted"/>
<dbReference type="InterPro" id="IPR055411">
    <property type="entry name" value="LRR_FXL15/At3g58940/PEG3-like"/>
</dbReference>
<accession>A0A8D9MEJ6</accession>
<dbReference type="InterPro" id="IPR001810">
    <property type="entry name" value="F-box_dom"/>
</dbReference>
<feature type="domain" description="F-box" evidence="1">
    <location>
        <begin position="12"/>
        <end position="48"/>
    </location>
</feature>
<dbReference type="AlphaFoldDB" id="A0A8D9MEJ6"/>
<sequence>MEKRFVKEKQSNSEINDLPDSLLCHILSFLPTKDSVRSSLLSKRWRSLWLQVPVFDLDSLQFDGDVFGFIEFVDRFLESDENLALNRFKLFYHYEDIGDDDRFLESWIDALVRRRVHHLENELVWMPLSLYSCNTLVSLSLYHVALSYLEPEFVVSLPCLKVMHLDRVRYDKSIKRDGSNLETLITSCPVLEKLTIIRDSFELLEIIRVRSKSLKSFALVAEDSEVGLLEDHVVEIDAPKLERMSLCDHFNGEDGYTLDQDDDSYKRTMIRNFLTGMSTVSGMKIYFNTMEVIHDYSNLELLPQFSNLSWLHASFLESFLELLPTFLGCCPNLHTLLLELEFDKEEWQIKLSYVPPCFVSSLKYVELSTPVTTRTSGQMKLAIYFMRNCAALKKLTLSESFGDDIIKKIKKIPRRSRGCSIVTG</sequence>
<dbReference type="InterPro" id="IPR036047">
    <property type="entry name" value="F-box-like_dom_sf"/>
</dbReference>
<dbReference type="InterPro" id="IPR053781">
    <property type="entry name" value="F-box_AtFBL13-like"/>
</dbReference>
<dbReference type="Gramene" id="A04p15860.2_BraZ1">
    <property type="protein sequence ID" value="A04p15860.2_BraZ1.CDS"/>
    <property type="gene ID" value="A04g15860.2_BraZ1"/>
</dbReference>
<gene>
    <name evidence="2" type="ORF">BRAPAZ1V2_A04P15860.2</name>
</gene>
<dbReference type="SUPFAM" id="SSF52047">
    <property type="entry name" value="RNI-like"/>
    <property type="match status" value="1"/>
</dbReference>
<dbReference type="SMART" id="SM00579">
    <property type="entry name" value="FBD"/>
    <property type="match status" value="1"/>
</dbReference>